<evidence type="ECO:0000256" key="4">
    <source>
        <dbReference type="ARBA" id="ARBA00022692"/>
    </source>
</evidence>
<dbReference type="GO" id="GO:0009279">
    <property type="term" value="C:cell outer membrane"/>
    <property type="evidence" value="ECO:0007669"/>
    <property type="project" value="UniProtKB-SubCell"/>
</dbReference>
<reference evidence="12 13" key="1">
    <citation type="submission" date="2016-10" db="EMBL/GenBank/DDBJ databases">
        <authorList>
            <person name="de Groot N.N."/>
        </authorList>
    </citation>
    <scope>NUCLEOTIDE SEQUENCE [LARGE SCALE GENOMIC DNA]</scope>
    <source>
        <strain evidence="12 13">Vu-144</strain>
    </source>
</reference>
<evidence type="ECO:0000259" key="10">
    <source>
        <dbReference type="Pfam" id="PF00593"/>
    </source>
</evidence>
<dbReference type="NCBIfam" id="TIGR04056">
    <property type="entry name" value="OMP_RagA_SusC"/>
    <property type="match status" value="1"/>
</dbReference>
<dbReference type="NCBIfam" id="TIGR04057">
    <property type="entry name" value="SusC_RagA_signa"/>
    <property type="match status" value="1"/>
</dbReference>
<comment type="subcellular location">
    <subcellularLocation>
        <location evidence="1 8">Cell outer membrane</location>
        <topology evidence="1 8">Multi-pass membrane protein</topology>
    </subcellularLocation>
</comment>
<keyword evidence="13" id="KW-1185">Reference proteome</keyword>
<evidence type="ECO:0000256" key="3">
    <source>
        <dbReference type="ARBA" id="ARBA00022452"/>
    </source>
</evidence>
<dbReference type="Pfam" id="PF07715">
    <property type="entry name" value="Plug"/>
    <property type="match status" value="1"/>
</dbReference>
<dbReference type="InterPro" id="IPR023997">
    <property type="entry name" value="TonB-dep_OMP_SusC/RagA_CS"/>
</dbReference>
<evidence type="ECO:0000256" key="9">
    <source>
        <dbReference type="RuleBase" id="RU003357"/>
    </source>
</evidence>
<evidence type="ECO:0000256" key="6">
    <source>
        <dbReference type="ARBA" id="ARBA00023136"/>
    </source>
</evidence>
<dbReference type="Pfam" id="PF00593">
    <property type="entry name" value="TonB_dep_Rec_b-barrel"/>
    <property type="match status" value="1"/>
</dbReference>
<keyword evidence="2 8" id="KW-0813">Transport</keyword>
<keyword evidence="5 9" id="KW-0798">TonB box</keyword>
<dbReference type="InterPro" id="IPR036942">
    <property type="entry name" value="Beta-barrel_TonB_sf"/>
</dbReference>
<protein>
    <submittedName>
        <fullName evidence="12">TonB-linked outer membrane protein, SusC/RagA family</fullName>
    </submittedName>
</protein>
<dbReference type="InterPro" id="IPR000531">
    <property type="entry name" value="Beta-barrel_TonB"/>
</dbReference>
<dbReference type="AlphaFoldDB" id="A0A1H4C6B4"/>
<dbReference type="Gene3D" id="2.40.170.20">
    <property type="entry name" value="TonB-dependent receptor, beta-barrel domain"/>
    <property type="match status" value="1"/>
</dbReference>
<dbReference type="InterPro" id="IPR039426">
    <property type="entry name" value="TonB-dep_rcpt-like"/>
</dbReference>
<dbReference type="SUPFAM" id="SSF49464">
    <property type="entry name" value="Carboxypeptidase regulatory domain-like"/>
    <property type="match status" value="1"/>
</dbReference>
<feature type="domain" description="TonB-dependent receptor plug" evidence="11">
    <location>
        <begin position="140"/>
        <end position="245"/>
    </location>
</feature>
<name>A0A1H4C6B4_9BACT</name>
<comment type="similarity">
    <text evidence="8 9">Belongs to the TonB-dependent receptor family.</text>
</comment>
<keyword evidence="4 8" id="KW-0812">Transmembrane</keyword>
<dbReference type="STRING" id="551991.SAMN05192529_1288"/>
<sequence>MKNSLGMAGLKKLSAWALLGGCLWLIRPDKLQAQSGGKAGIEGQVKSDIGATVGGATVILYNLDSSFHKQLVADPSGRFDFYDVPKDTYKVRTQFIGFKPSVISDIPFTADSTVHLDIVLSADNNNLEEVVVVGYGKQKKANLTGAVAQVSGKVLEDRSLPNISQGLQGMVPNLNLVPQDGKPTQSPTFNVRGNTSIGQGGSALVLIDGVQGDPSLLNPNDVASVTVLKDAASSAIYGARAAYGVVLITTKTPKKDRVSINYSSDYSSKKPTVVPDIVDNGYVYATMFDSAWSAWNDYAQTAQNINKTQPFSEAYLQEYKKRNDDPSLPKVETDQNGNYVYYGNTNWYDLLYKDHLGATSQNLSISGSSEKTSFYLTGRYYGQGGLFRYNSDDYHLYNLTGKGTVQVLPWLQITDNFQFSSRYYHNPLNVGEGGSIWRNLADEGHPSSMLFNPDGSLTFSAAYTVGDFVYGKNGIDMNKTVIRNTSGFVAAFMQDKLHVRGDLTFENTREDQKQIRVQVPYSSVEGVTAYVGTAYNDLSQDQYKTDYLATNIYADYETHLGDHYLKAMVGYNYEQSVYNAFSAGRNGLIYANATDLNLALGQSITTGGGYEKWAILGGFYRLNYSYKDRYLLELDGRYDGSSKFPSDQQFAFFPSASAGWRLSKESFWHISPKAISDLKIRASYGSLGNGNIASYNYQERFNISQSGRVINGVLGQYTSAPGVIPDGLTWETATTADLGLDASLLSNRLNITGDIYTRKTTNMFTVGQTLPAVFGATVPKGNYADMTTKGWEASVTWADAFNLHDRPFGYSIGLWMSDYTATIDKYNNETRKLSDYYAGEKVGEIWGYVTDGYWTADNVGEAKAAQALFKASNSGTWLPGDIKFKDLNGDGVINDGDNTVDNPGDMKVIGNTTPRYNFGITLSGDYAGFYVSLFFQGVLKQDWWPGGEADVFWGQYNRPYNYVFKSQLDDIWSESNPDAYFPRYRGYVAQNGSGELHATQTKYLQNVRYIRLKNAQIGYNLPKEWMKRMRIQSAKIYLSGENLWSASPLYKHTKALDIEGIHGSDQVLTSGSSGNGNNYPILKSLTLGLSVNF</sequence>
<evidence type="ECO:0000256" key="8">
    <source>
        <dbReference type="PROSITE-ProRule" id="PRU01360"/>
    </source>
</evidence>
<proteinExistence type="inferred from homology"/>
<dbReference type="Proteomes" id="UP000199041">
    <property type="component" value="Unassembled WGS sequence"/>
</dbReference>
<dbReference type="InterPro" id="IPR008969">
    <property type="entry name" value="CarboxyPept-like_regulatory"/>
</dbReference>
<dbReference type="SUPFAM" id="SSF56935">
    <property type="entry name" value="Porins"/>
    <property type="match status" value="1"/>
</dbReference>
<keyword evidence="3 8" id="KW-1134">Transmembrane beta strand</keyword>
<dbReference type="Gene3D" id="2.170.130.10">
    <property type="entry name" value="TonB-dependent receptor, plug domain"/>
    <property type="match status" value="1"/>
</dbReference>
<dbReference type="EMBL" id="FNQY01000028">
    <property type="protein sequence ID" value="SEA55924.1"/>
    <property type="molecule type" value="Genomic_DNA"/>
</dbReference>
<gene>
    <name evidence="12" type="ORF">SAMN05192529_1288</name>
</gene>
<evidence type="ECO:0000256" key="7">
    <source>
        <dbReference type="ARBA" id="ARBA00023237"/>
    </source>
</evidence>
<evidence type="ECO:0000313" key="13">
    <source>
        <dbReference type="Proteomes" id="UP000199041"/>
    </source>
</evidence>
<accession>A0A1H4C6B4</accession>
<organism evidence="12 13">
    <name type="scientific">Arachidicoccus rhizosphaerae</name>
    <dbReference type="NCBI Taxonomy" id="551991"/>
    <lineage>
        <taxon>Bacteria</taxon>
        <taxon>Pseudomonadati</taxon>
        <taxon>Bacteroidota</taxon>
        <taxon>Chitinophagia</taxon>
        <taxon>Chitinophagales</taxon>
        <taxon>Chitinophagaceae</taxon>
        <taxon>Arachidicoccus</taxon>
    </lineage>
</organism>
<dbReference type="Pfam" id="PF13620">
    <property type="entry name" value="CarboxypepD_reg"/>
    <property type="match status" value="1"/>
</dbReference>
<dbReference type="InterPro" id="IPR023996">
    <property type="entry name" value="TonB-dep_OMP_SusC/RagA"/>
</dbReference>
<evidence type="ECO:0000256" key="2">
    <source>
        <dbReference type="ARBA" id="ARBA00022448"/>
    </source>
</evidence>
<feature type="domain" description="TonB-dependent receptor-like beta-barrel" evidence="10">
    <location>
        <begin position="502"/>
        <end position="1043"/>
    </location>
</feature>
<keyword evidence="7 8" id="KW-0998">Cell outer membrane</keyword>
<evidence type="ECO:0000256" key="5">
    <source>
        <dbReference type="ARBA" id="ARBA00023077"/>
    </source>
</evidence>
<dbReference type="InterPro" id="IPR012910">
    <property type="entry name" value="Plug_dom"/>
</dbReference>
<dbReference type="PROSITE" id="PS52016">
    <property type="entry name" value="TONB_DEPENDENT_REC_3"/>
    <property type="match status" value="1"/>
</dbReference>
<dbReference type="InterPro" id="IPR037066">
    <property type="entry name" value="Plug_dom_sf"/>
</dbReference>
<dbReference type="Gene3D" id="2.60.40.1120">
    <property type="entry name" value="Carboxypeptidase-like, regulatory domain"/>
    <property type="match status" value="1"/>
</dbReference>
<dbReference type="RefSeq" id="WP_211481889.1">
    <property type="nucleotide sequence ID" value="NZ_FNQY01000028.1"/>
</dbReference>
<evidence type="ECO:0000313" key="12">
    <source>
        <dbReference type="EMBL" id="SEA55924.1"/>
    </source>
</evidence>
<evidence type="ECO:0000256" key="1">
    <source>
        <dbReference type="ARBA" id="ARBA00004571"/>
    </source>
</evidence>
<evidence type="ECO:0000259" key="11">
    <source>
        <dbReference type="Pfam" id="PF07715"/>
    </source>
</evidence>
<keyword evidence="6 8" id="KW-0472">Membrane</keyword>